<sequence>MQGEEDVVLIRYLFLRRISRALSTFQCNGGDDKPACHNTTALALSADISGLQQQPEFAGAHEDGVADECEVVLRARSFKARLCQL</sequence>
<accession>A0A356LG69</accession>
<reference evidence="1 2" key="1">
    <citation type="journal article" date="2018" name="Nat. Biotechnol.">
        <title>A standardized bacterial taxonomy based on genome phylogeny substantially revises the tree of life.</title>
        <authorList>
            <person name="Parks D.H."/>
            <person name="Chuvochina M."/>
            <person name="Waite D.W."/>
            <person name="Rinke C."/>
            <person name="Skarshewski A."/>
            <person name="Chaumeil P.A."/>
            <person name="Hugenholtz P."/>
        </authorList>
    </citation>
    <scope>NUCLEOTIDE SEQUENCE [LARGE SCALE GENOMIC DNA]</scope>
    <source>
        <strain evidence="1">UBA10707</strain>
    </source>
</reference>
<evidence type="ECO:0000313" key="2">
    <source>
        <dbReference type="Proteomes" id="UP000264036"/>
    </source>
</evidence>
<organism evidence="1 2">
    <name type="scientific">Advenella kashmirensis</name>
    <dbReference type="NCBI Taxonomy" id="310575"/>
    <lineage>
        <taxon>Bacteria</taxon>
        <taxon>Pseudomonadati</taxon>
        <taxon>Pseudomonadota</taxon>
        <taxon>Betaproteobacteria</taxon>
        <taxon>Burkholderiales</taxon>
        <taxon>Alcaligenaceae</taxon>
    </lineage>
</organism>
<gene>
    <name evidence="1" type="ORF">DD666_10120</name>
</gene>
<proteinExistence type="predicted"/>
<dbReference type="AlphaFoldDB" id="A0A356LG69"/>
<dbReference type="Proteomes" id="UP000264036">
    <property type="component" value="Unassembled WGS sequence"/>
</dbReference>
<evidence type="ECO:0000313" key="1">
    <source>
        <dbReference type="EMBL" id="HBP29758.1"/>
    </source>
</evidence>
<comment type="caution">
    <text evidence="1">The sequence shown here is derived from an EMBL/GenBank/DDBJ whole genome shotgun (WGS) entry which is preliminary data.</text>
</comment>
<name>A0A356LG69_9BURK</name>
<protein>
    <submittedName>
        <fullName evidence="1">Uncharacterized protein</fullName>
    </submittedName>
</protein>
<dbReference type="EMBL" id="DOEK01000027">
    <property type="protein sequence ID" value="HBP29758.1"/>
    <property type="molecule type" value="Genomic_DNA"/>
</dbReference>